<dbReference type="InterPro" id="IPR051678">
    <property type="entry name" value="AGP_Transferase"/>
</dbReference>
<evidence type="ECO:0000259" key="1">
    <source>
        <dbReference type="Pfam" id="PF01636"/>
    </source>
</evidence>
<gene>
    <name evidence="2" type="ORF">TOPH_08912</name>
</gene>
<dbReference type="AlphaFoldDB" id="A0A0L0MX89"/>
<dbReference type="SUPFAM" id="SSF56112">
    <property type="entry name" value="Protein kinase-like (PK-like)"/>
    <property type="match status" value="1"/>
</dbReference>
<dbReference type="Gene3D" id="3.30.200.150">
    <property type="match status" value="1"/>
</dbReference>
<name>A0A0L0MX89_TOLOC</name>
<dbReference type="STRING" id="1163406.A0A0L0MX89"/>
<protein>
    <recommendedName>
        <fullName evidence="1">Aminoglycoside phosphotransferase domain-containing protein</fullName>
    </recommendedName>
</protein>
<dbReference type="Proteomes" id="UP000036947">
    <property type="component" value="Unassembled WGS sequence"/>
</dbReference>
<dbReference type="Gene3D" id="3.90.1200.10">
    <property type="match status" value="1"/>
</dbReference>
<dbReference type="InterPro" id="IPR011009">
    <property type="entry name" value="Kinase-like_dom_sf"/>
</dbReference>
<evidence type="ECO:0000313" key="3">
    <source>
        <dbReference type="Proteomes" id="UP000036947"/>
    </source>
</evidence>
<dbReference type="OrthoDB" id="8300194at2759"/>
<organism evidence="2 3">
    <name type="scientific">Tolypocladium ophioglossoides (strain CBS 100239)</name>
    <name type="common">Snaketongue truffleclub</name>
    <name type="synonym">Elaphocordyceps ophioglossoides</name>
    <dbReference type="NCBI Taxonomy" id="1163406"/>
    <lineage>
        <taxon>Eukaryota</taxon>
        <taxon>Fungi</taxon>
        <taxon>Dikarya</taxon>
        <taxon>Ascomycota</taxon>
        <taxon>Pezizomycotina</taxon>
        <taxon>Sordariomycetes</taxon>
        <taxon>Hypocreomycetidae</taxon>
        <taxon>Hypocreales</taxon>
        <taxon>Ophiocordycipitaceae</taxon>
        <taxon>Tolypocladium</taxon>
    </lineage>
</organism>
<dbReference type="PANTHER" id="PTHR21310:SF55">
    <property type="entry name" value="AMINOGLYCOSIDE PHOSPHOTRANSFERASE DOMAIN-CONTAINING PROTEIN"/>
    <property type="match status" value="1"/>
</dbReference>
<dbReference type="EMBL" id="LFRF01000057">
    <property type="protein sequence ID" value="KND86429.1"/>
    <property type="molecule type" value="Genomic_DNA"/>
</dbReference>
<comment type="caution">
    <text evidence="2">The sequence shown here is derived from an EMBL/GenBank/DDBJ whole genome shotgun (WGS) entry which is preliminary data.</text>
</comment>
<evidence type="ECO:0000313" key="2">
    <source>
        <dbReference type="EMBL" id="KND86429.1"/>
    </source>
</evidence>
<keyword evidence="3" id="KW-1185">Reference proteome</keyword>
<accession>A0A0L0MX89</accession>
<dbReference type="Pfam" id="PF01636">
    <property type="entry name" value="APH"/>
    <property type="match status" value="1"/>
</dbReference>
<dbReference type="InterPro" id="IPR002575">
    <property type="entry name" value="Aminoglycoside_PTrfase"/>
</dbReference>
<dbReference type="CDD" id="cd05120">
    <property type="entry name" value="APH_ChoK_like"/>
    <property type="match status" value="1"/>
</dbReference>
<sequence length="277" mass="32055">MQPQGINDTLLNRLLFRAIYRLMTNKLIRRWVNHRGRVVFAFPRLCIKSTGFTTLAEAQAMRFVSQNTTIPVPHVHCAFKLKGRVYIVMERIEGRDLSIGWVQRSEESKARILNQLKFIMEELRSIPPPEDVGIANVSGGPIYDQRLPKKSAWGPFSSIREFHTELRNGIPASDVNGDETVAPGLNKLIAFHEQEWPRPVFTHGDLSSLNVLAQGDKITGIIDWETAGWMPPYWEYTSAWHVNPQNMFWQQEVDKFLTPLPYELEMEIIRRKYFGDF</sequence>
<feature type="domain" description="Aminoglycoside phosphotransferase" evidence="1">
    <location>
        <begin position="54"/>
        <end position="246"/>
    </location>
</feature>
<proteinExistence type="predicted"/>
<dbReference type="PANTHER" id="PTHR21310">
    <property type="entry name" value="AMINOGLYCOSIDE PHOSPHOTRANSFERASE-RELATED-RELATED"/>
    <property type="match status" value="1"/>
</dbReference>
<reference evidence="2 3" key="1">
    <citation type="journal article" date="2015" name="BMC Genomics">
        <title>The genome of the truffle-parasite Tolypocladium ophioglossoides and the evolution of antifungal peptaibiotics.</title>
        <authorList>
            <person name="Quandt C.A."/>
            <person name="Bushley K.E."/>
            <person name="Spatafora J.W."/>
        </authorList>
    </citation>
    <scope>NUCLEOTIDE SEQUENCE [LARGE SCALE GENOMIC DNA]</scope>
    <source>
        <strain evidence="2 3">CBS 100239</strain>
    </source>
</reference>